<proteinExistence type="predicted"/>
<gene>
    <name evidence="1" type="ORF">ADM90_00895</name>
</gene>
<dbReference type="InterPro" id="IPR012340">
    <property type="entry name" value="NA-bd_OB-fold"/>
</dbReference>
<dbReference type="InterPro" id="IPR021598">
    <property type="entry name" value="DUF3221"/>
</dbReference>
<name>A0A0M9DNI6_9BACI</name>
<accession>A0A0M9DNI6</accession>
<dbReference type="EMBL" id="LGCI01000002">
    <property type="protein sequence ID" value="KOY84000.1"/>
    <property type="molecule type" value="Genomic_DNA"/>
</dbReference>
<dbReference type="Gene3D" id="2.40.50.140">
    <property type="entry name" value="Nucleic acid-binding proteins"/>
    <property type="match status" value="1"/>
</dbReference>
<dbReference type="PATRIC" id="fig|33935.3.peg.3023"/>
<evidence type="ECO:0000313" key="2">
    <source>
        <dbReference type="Proteomes" id="UP000037977"/>
    </source>
</evidence>
<sequence length="133" mass="15394">MWSRVPQPLMNLTFLLLALVALWMIGEFSNSVNTTGEGEVGYIVSYEGSIYFIQGEHIQQPDIENFSYEDHSMGENAIVFSRYANRFESVSMLDNPSKLLMKNIKNGDKVRIWYSQVFESYPAKIKVQHIEKF</sequence>
<dbReference type="OrthoDB" id="2968216at2"/>
<evidence type="ECO:0000313" key="1">
    <source>
        <dbReference type="EMBL" id="KOY84000.1"/>
    </source>
</evidence>
<dbReference type="Proteomes" id="UP000037977">
    <property type="component" value="Unassembled WGS sequence"/>
</dbReference>
<evidence type="ECO:0008006" key="3">
    <source>
        <dbReference type="Google" id="ProtNLM"/>
    </source>
</evidence>
<organism evidence="1 2">
    <name type="scientific">Lysinibacillus macroides</name>
    <dbReference type="NCBI Taxonomy" id="33935"/>
    <lineage>
        <taxon>Bacteria</taxon>
        <taxon>Bacillati</taxon>
        <taxon>Bacillota</taxon>
        <taxon>Bacilli</taxon>
        <taxon>Bacillales</taxon>
        <taxon>Bacillaceae</taxon>
        <taxon>Lysinibacillus</taxon>
    </lineage>
</organism>
<dbReference type="AlphaFoldDB" id="A0A0M9DNI6"/>
<dbReference type="Pfam" id="PF11518">
    <property type="entry name" value="DUF3221"/>
    <property type="match status" value="1"/>
</dbReference>
<protein>
    <recommendedName>
        <fullName evidence="3">DUF3221 domain-containing protein</fullName>
    </recommendedName>
</protein>
<comment type="caution">
    <text evidence="1">The sequence shown here is derived from an EMBL/GenBank/DDBJ whole genome shotgun (WGS) entry which is preliminary data.</text>
</comment>
<reference evidence="1 2" key="1">
    <citation type="submission" date="2015-07" db="EMBL/GenBank/DDBJ databases">
        <title>Genome sequencing project for genomic taxonomy and phylogenomics of Bacillus-like bacteria.</title>
        <authorList>
            <person name="Liu B."/>
            <person name="Wang J."/>
            <person name="Zhu Y."/>
            <person name="Liu G."/>
            <person name="Chen Q."/>
            <person name="Chen Z."/>
            <person name="Che J."/>
            <person name="Ge C."/>
            <person name="Shi H."/>
            <person name="Pan Z."/>
            <person name="Liu X."/>
        </authorList>
    </citation>
    <scope>NUCLEOTIDE SEQUENCE [LARGE SCALE GENOMIC DNA]</scope>
    <source>
        <strain evidence="1 2">DSM 54</strain>
    </source>
</reference>
<keyword evidence="2" id="KW-1185">Reference proteome</keyword>
<dbReference type="RefSeq" id="WP_053993191.1">
    <property type="nucleotide sequence ID" value="NZ_CP065643.1"/>
</dbReference>